<evidence type="ECO:0000313" key="3">
    <source>
        <dbReference type="Proteomes" id="UP000722989"/>
    </source>
</evidence>
<gene>
    <name evidence="2" type="ORF">HC031_32380</name>
</gene>
<protein>
    <submittedName>
        <fullName evidence="2">SH3 domain-containing protein</fullName>
    </submittedName>
</protein>
<feature type="non-terminal residue" evidence="2">
    <location>
        <position position="70"/>
    </location>
</feature>
<organism evidence="2 3">
    <name type="scientific">Planosporangium thailandense</name>
    <dbReference type="NCBI Taxonomy" id="765197"/>
    <lineage>
        <taxon>Bacteria</taxon>
        <taxon>Bacillati</taxon>
        <taxon>Actinomycetota</taxon>
        <taxon>Actinomycetes</taxon>
        <taxon>Micromonosporales</taxon>
        <taxon>Micromonosporaceae</taxon>
        <taxon>Planosporangium</taxon>
    </lineage>
</organism>
<evidence type="ECO:0000259" key="1">
    <source>
        <dbReference type="PROSITE" id="PS51781"/>
    </source>
</evidence>
<dbReference type="RefSeq" id="WP_167929256.1">
    <property type="nucleotide sequence ID" value="NZ_JAATVY010000114.1"/>
</dbReference>
<dbReference type="EMBL" id="JAATVY010000114">
    <property type="protein sequence ID" value="NJC74376.1"/>
    <property type="molecule type" value="Genomic_DNA"/>
</dbReference>
<dbReference type="Proteomes" id="UP000722989">
    <property type="component" value="Unassembled WGS sequence"/>
</dbReference>
<dbReference type="InterPro" id="IPR003646">
    <property type="entry name" value="SH3-like_bac-type"/>
</dbReference>
<dbReference type="Gene3D" id="2.30.30.40">
    <property type="entry name" value="SH3 Domains"/>
    <property type="match status" value="1"/>
</dbReference>
<name>A0ABX0Y7G9_9ACTN</name>
<comment type="caution">
    <text evidence="2">The sequence shown here is derived from an EMBL/GenBank/DDBJ whole genome shotgun (WGS) entry which is preliminary data.</text>
</comment>
<feature type="non-terminal residue" evidence="2">
    <location>
        <position position="1"/>
    </location>
</feature>
<keyword evidence="3" id="KW-1185">Reference proteome</keyword>
<reference evidence="2 3" key="1">
    <citation type="submission" date="2020-03" db="EMBL/GenBank/DDBJ databases">
        <title>WGS of the type strain of Planosporangium spp.</title>
        <authorList>
            <person name="Thawai C."/>
        </authorList>
    </citation>
    <scope>NUCLEOTIDE SEQUENCE [LARGE SCALE GENOMIC DNA]</scope>
    <source>
        <strain evidence="2 3">TBRC 5610</strain>
    </source>
</reference>
<sequence>GTVDSGSTPLNIRTAATTSASVVGQLRTGTQTTLVCQVTGQTISGRVRTTNLWDKIADGRYVSDAYIRRG</sequence>
<feature type="domain" description="SH3b" evidence="1">
    <location>
        <begin position="1"/>
        <end position="70"/>
    </location>
</feature>
<evidence type="ECO:0000313" key="2">
    <source>
        <dbReference type="EMBL" id="NJC74376.1"/>
    </source>
</evidence>
<accession>A0ABX0Y7G9</accession>
<dbReference type="Pfam" id="PF08239">
    <property type="entry name" value="SH3_3"/>
    <property type="match status" value="1"/>
</dbReference>
<proteinExistence type="predicted"/>
<dbReference type="PROSITE" id="PS51781">
    <property type="entry name" value="SH3B"/>
    <property type="match status" value="1"/>
</dbReference>